<feature type="compositionally biased region" description="Low complexity" evidence="1">
    <location>
        <begin position="284"/>
        <end position="303"/>
    </location>
</feature>
<dbReference type="Proteomes" id="UP001519362">
    <property type="component" value="Unassembled WGS sequence"/>
</dbReference>
<evidence type="ECO:0000256" key="2">
    <source>
        <dbReference type="SAM" id="Phobius"/>
    </source>
</evidence>
<feature type="compositionally biased region" description="Pro residues" evidence="1">
    <location>
        <begin position="304"/>
        <end position="320"/>
    </location>
</feature>
<feature type="transmembrane region" description="Helical" evidence="2">
    <location>
        <begin position="31"/>
        <end position="52"/>
    </location>
</feature>
<dbReference type="RefSeq" id="WP_165134746.1">
    <property type="nucleotide sequence ID" value="NZ_CP049253.1"/>
</dbReference>
<accession>A0ABS4ZKZ8</accession>
<evidence type="ECO:0000313" key="3">
    <source>
        <dbReference type="EMBL" id="MBP2437116.1"/>
    </source>
</evidence>
<keyword evidence="2" id="KW-0812">Transmembrane</keyword>
<keyword evidence="4" id="KW-1185">Reference proteome</keyword>
<organism evidence="3 4">
    <name type="scientific">Microbacterium amylolyticum</name>
    <dbReference type="NCBI Taxonomy" id="936337"/>
    <lineage>
        <taxon>Bacteria</taxon>
        <taxon>Bacillati</taxon>
        <taxon>Actinomycetota</taxon>
        <taxon>Actinomycetes</taxon>
        <taxon>Micrococcales</taxon>
        <taxon>Microbacteriaceae</taxon>
        <taxon>Microbacterium</taxon>
    </lineage>
</organism>
<proteinExistence type="predicted"/>
<reference evidence="3 4" key="1">
    <citation type="submission" date="2021-03" db="EMBL/GenBank/DDBJ databases">
        <title>Sequencing the genomes of 1000 actinobacteria strains.</title>
        <authorList>
            <person name="Klenk H.-P."/>
        </authorList>
    </citation>
    <scope>NUCLEOTIDE SEQUENCE [LARGE SCALE GENOMIC DNA]</scope>
    <source>
        <strain evidence="3 4">DSM 24221</strain>
    </source>
</reference>
<feature type="transmembrane region" description="Helical" evidence="2">
    <location>
        <begin position="90"/>
        <end position="113"/>
    </location>
</feature>
<name>A0ABS4ZKZ8_9MICO</name>
<keyword evidence="2" id="KW-0472">Membrane</keyword>
<feature type="region of interest" description="Disordered" evidence="1">
    <location>
        <begin position="260"/>
        <end position="320"/>
    </location>
</feature>
<protein>
    <submittedName>
        <fullName evidence="3">Uncharacterized protein</fullName>
    </submittedName>
</protein>
<feature type="transmembrane region" description="Helical" evidence="2">
    <location>
        <begin position="58"/>
        <end position="78"/>
    </location>
</feature>
<sequence>MSESNVPIPPRPAPAPEARESDGMPLLMKGAIWVAIGSLIAAAIVTVVWVLLTPEGDIIGKAFLTILLLAGFAGVTLLDANLASKRPQWFVLASTVGWVIVLLSSLTILWSDWGPWGEIGKAFSFISVIVLVVLALVHQRLFWKSHLRYVTTFTRTIALVTTALVVLLLGMALLRLVLPYVIDFPDIYGRLMVSVAILGAVGTAMIPLLNALFGPKKSRPQPPAYAKQVPVPQPAGVEQAPVEQLPWPMYADGVTPFPMLPNGQPDFEGAHSGVLSPGARHLTPATEPAAPEALEAPAERVAPAPAPPQSPFPPTPPRPE</sequence>
<gene>
    <name evidence="3" type="ORF">JOF34_001702</name>
</gene>
<feature type="transmembrane region" description="Helical" evidence="2">
    <location>
        <begin position="119"/>
        <end position="137"/>
    </location>
</feature>
<evidence type="ECO:0000256" key="1">
    <source>
        <dbReference type="SAM" id="MobiDB-lite"/>
    </source>
</evidence>
<evidence type="ECO:0000313" key="4">
    <source>
        <dbReference type="Proteomes" id="UP001519362"/>
    </source>
</evidence>
<comment type="caution">
    <text evidence="3">The sequence shown here is derived from an EMBL/GenBank/DDBJ whole genome shotgun (WGS) entry which is preliminary data.</text>
</comment>
<keyword evidence="2" id="KW-1133">Transmembrane helix</keyword>
<feature type="transmembrane region" description="Helical" evidence="2">
    <location>
        <begin position="188"/>
        <end position="213"/>
    </location>
</feature>
<feature type="transmembrane region" description="Helical" evidence="2">
    <location>
        <begin position="157"/>
        <end position="182"/>
    </location>
</feature>
<dbReference type="EMBL" id="JAGIOL010000001">
    <property type="protein sequence ID" value="MBP2437116.1"/>
    <property type="molecule type" value="Genomic_DNA"/>
</dbReference>